<evidence type="ECO:0000313" key="1">
    <source>
        <dbReference type="EMBL" id="KAH3782855.1"/>
    </source>
</evidence>
<proteinExistence type="predicted"/>
<protein>
    <submittedName>
        <fullName evidence="1">Uncharacterized protein</fullName>
    </submittedName>
</protein>
<keyword evidence="2" id="KW-1185">Reference proteome</keyword>
<comment type="caution">
    <text evidence="1">The sequence shown here is derived from an EMBL/GenBank/DDBJ whole genome shotgun (WGS) entry which is preliminary data.</text>
</comment>
<dbReference type="Proteomes" id="UP000828390">
    <property type="component" value="Unassembled WGS sequence"/>
</dbReference>
<gene>
    <name evidence="1" type="ORF">DPMN_160775</name>
</gene>
<dbReference type="EMBL" id="JAIWYP010000008">
    <property type="protein sequence ID" value="KAH3782855.1"/>
    <property type="molecule type" value="Genomic_DNA"/>
</dbReference>
<reference evidence="1" key="2">
    <citation type="submission" date="2020-11" db="EMBL/GenBank/DDBJ databases">
        <authorList>
            <person name="McCartney M.A."/>
            <person name="Auch B."/>
            <person name="Kono T."/>
            <person name="Mallez S."/>
            <person name="Becker A."/>
            <person name="Gohl D.M."/>
            <person name="Silverstein K.A.T."/>
            <person name="Koren S."/>
            <person name="Bechman K.B."/>
            <person name="Herman A."/>
            <person name="Abrahante J.E."/>
            <person name="Garbe J."/>
        </authorList>
    </citation>
    <scope>NUCLEOTIDE SEQUENCE</scope>
    <source>
        <strain evidence="1">Duluth1</strain>
        <tissue evidence="1">Whole animal</tissue>
    </source>
</reference>
<evidence type="ECO:0000313" key="2">
    <source>
        <dbReference type="Proteomes" id="UP000828390"/>
    </source>
</evidence>
<accession>A0A9D4IQG3</accession>
<name>A0A9D4IQG3_DREPO</name>
<reference evidence="1" key="1">
    <citation type="journal article" date="2019" name="bioRxiv">
        <title>The Genome of the Zebra Mussel, Dreissena polymorpha: A Resource for Invasive Species Research.</title>
        <authorList>
            <person name="McCartney M.A."/>
            <person name="Auch B."/>
            <person name="Kono T."/>
            <person name="Mallez S."/>
            <person name="Zhang Y."/>
            <person name="Obille A."/>
            <person name="Becker A."/>
            <person name="Abrahante J.E."/>
            <person name="Garbe J."/>
            <person name="Badalamenti J.P."/>
            <person name="Herman A."/>
            <person name="Mangelson H."/>
            <person name="Liachko I."/>
            <person name="Sullivan S."/>
            <person name="Sone E.D."/>
            <person name="Koren S."/>
            <person name="Silverstein K.A.T."/>
            <person name="Beckman K.B."/>
            <person name="Gohl D.M."/>
        </authorList>
    </citation>
    <scope>NUCLEOTIDE SEQUENCE</scope>
    <source>
        <strain evidence="1">Duluth1</strain>
        <tissue evidence="1">Whole animal</tissue>
    </source>
</reference>
<organism evidence="1 2">
    <name type="scientific">Dreissena polymorpha</name>
    <name type="common">Zebra mussel</name>
    <name type="synonym">Mytilus polymorpha</name>
    <dbReference type="NCBI Taxonomy" id="45954"/>
    <lineage>
        <taxon>Eukaryota</taxon>
        <taxon>Metazoa</taxon>
        <taxon>Spiralia</taxon>
        <taxon>Lophotrochozoa</taxon>
        <taxon>Mollusca</taxon>
        <taxon>Bivalvia</taxon>
        <taxon>Autobranchia</taxon>
        <taxon>Heteroconchia</taxon>
        <taxon>Euheterodonta</taxon>
        <taxon>Imparidentia</taxon>
        <taxon>Neoheterodontei</taxon>
        <taxon>Myida</taxon>
        <taxon>Dreissenoidea</taxon>
        <taxon>Dreissenidae</taxon>
        <taxon>Dreissena</taxon>
    </lineage>
</organism>
<dbReference type="AlphaFoldDB" id="A0A9D4IQG3"/>
<sequence length="81" mass="9165">MVTTIDTVAMSGHTVHQLLWSRPSTPWQCQVTQFISYSGHDHRHRGKVRSHTSSVTLVTTIDHVAMSGHTVHQLLWSRPLP</sequence>